<keyword evidence="4 5" id="KW-0408">Iron</keyword>
<dbReference type="GO" id="GO:0019825">
    <property type="term" value="F:oxygen binding"/>
    <property type="evidence" value="ECO:0007669"/>
    <property type="project" value="InterPro"/>
</dbReference>
<keyword evidence="7" id="KW-1185">Reference proteome</keyword>
<dbReference type="SUPFAM" id="SSF46458">
    <property type="entry name" value="Globin-like"/>
    <property type="match status" value="1"/>
</dbReference>
<dbReference type="EMBL" id="AP017928">
    <property type="protein sequence ID" value="BBA35062.1"/>
    <property type="molecule type" value="Genomic_DNA"/>
</dbReference>
<dbReference type="InterPro" id="IPR012292">
    <property type="entry name" value="Globin/Proto"/>
</dbReference>
<sequence length="137" mass="15760">MMMTTENAQLTEQHISKMVHRFYERAMADDGLRPIFEATIHDWDAHHRVVVDFWSRVLLNTDRYRGSPYPPHAGLPIRSEHFDRWLTLFREAAQEVLPADAAELAIARAEHMAEAFKAGMFHGFGTPLKPRLGHPVT</sequence>
<dbReference type="AlphaFoldDB" id="A0A250KU08"/>
<dbReference type="KEGG" id="mmai:sS8_3119"/>
<dbReference type="Gene3D" id="1.10.490.10">
    <property type="entry name" value="Globins"/>
    <property type="match status" value="1"/>
</dbReference>
<dbReference type="InterPro" id="IPR009050">
    <property type="entry name" value="Globin-like_sf"/>
</dbReference>
<feature type="binding site" description="distal binding residue" evidence="5">
    <location>
        <position position="72"/>
    </location>
    <ligand>
        <name>heme</name>
        <dbReference type="ChEBI" id="CHEBI:30413"/>
    </ligand>
    <ligandPart>
        <name>Fe</name>
        <dbReference type="ChEBI" id="CHEBI:18248"/>
    </ligandPart>
</feature>
<keyword evidence="2 5" id="KW-0349">Heme</keyword>
<keyword evidence="1" id="KW-0813">Transport</keyword>
<evidence type="ECO:0000313" key="7">
    <source>
        <dbReference type="Proteomes" id="UP000266313"/>
    </source>
</evidence>
<gene>
    <name evidence="6" type="ORF">sS8_3119</name>
</gene>
<proteinExistence type="predicted"/>
<evidence type="ECO:0000256" key="1">
    <source>
        <dbReference type="ARBA" id="ARBA00022448"/>
    </source>
</evidence>
<dbReference type="InterPro" id="IPR001486">
    <property type="entry name" value="Hemoglobin_trunc"/>
</dbReference>
<feature type="binding site" description="distal binding residue" evidence="5">
    <location>
        <position position="47"/>
    </location>
    <ligand>
        <name>heme</name>
        <dbReference type="ChEBI" id="CHEBI:30413"/>
    </ligand>
    <ligandPart>
        <name>Fe</name>
        <dbReference type="ChEBI" id="CHEBI:18248"/>
    </ligandPart>
</feature>
<organism evidence="6 7">
    <name type="scientific">Methylocaldum marinum</name>
    <dbReference type="NCBI Taxonomy" id="1432792"/>
    <lineage>
        <taxon>Bacteria</taxon>
        <taxon>Pseudomonadati</taxon>
        <taxon>Pseudomonadota</taxon>
        <taxon>Gammaproteobacteria</taxon>
        <taxon>Methylococcales</taxon>
        <taxon>Methylococcaceae</taxon>
        <taxon>Methylocaldum</taxon>
    </lineage>
</organism>
<evidence type="ECO:0000256" key="4">
    <source>
        <dbReference type="ARBA" id="ARBA00023004"/>
    </source>
</evidence>
<dbReference type="RefSeq" id="WP_232020325.1">
    <property type="nucleotide sequence ID" value="NZ_AP017928.1"/>
</dbReference>
<evidence type="ECO:0000256" key="3">
    <source>
        <dbReference type="ARBA" id="ARBA00022723"/>
    </source>
</evidence>
<dbReference type="Pfam" id="PF01152">
    <property type="entry name" value="Bac_globin"/>
    <property type="match status" value="1"/>
</dbReference>
<evidence type="ECO:0000256" key="5">
    <source>
        <dbReference type="PIRSR" id="PIRSR601486-1"/>
    </source>
</evidence>
<dbReference type="CDD" id="cd08916">
    <property type="entry name" value="TrHb3_P"/>
    <property type="match status" value="1"/>
</dbReference>
<keyword evidence="3 5" id="KW-0479">Metal-binding</keyword>
<dbReference type="GO" id="GO:0020037">
    <property type="term" value="F:heme binding"/>
    <property type="evidence" value="ECO:0007669"/>
    <property type="project" value="InterPro"/>
</dbReference>
<evidence type="ECO:0000313" key="6">
    <source>
        <dbReference type="EMBL" id="BBA35062.1"/>
    </source>
</evidence>
<reference evidence="6 7" key="1">
    <citation type="submission" date="2016-12" db="EMBL/GenBank/DDBJ databases">
        <title>Genome sequencing of Methylocaldum marinum.</title>
        <authorList>
            <person name="Takeuchi M."/>
            <person name="Kamagata Y."/>
            <person name="Hiraoka S."/>
            <person name="Oshima K."/>
            <person name="Hattori M."/>
            <person name="Iwasaki W."/>
        </authorList>
    </citation>
    <scope>NUCLEOTIDE SEQUENCE [LARGE SCALE GENOMIC DNA]</scope>
    <source>
        <strain evidence="6 7">S8</strain>
    </source>
</reference>
<dbReference type="GO" id="GO:0046872">
    <property type="term" value="F:metal ion binding"/>
    <property type="evidence" value="ECO:0007669"/>
    <property type="project" value="UniProtKB-KW"/>
</dbReference>
<protein>
    <submittedName>
        <fullName evidence="6">Protozoan/cyanobacterial globin family protein</fullName>
    </submittedName>
</protein>
<evidence type="ECO:0000256" key="2">
    <source>
        <dbReference type="ARBA" id="ARBA00022617"/>
    </source>
</evidence>
<dbReference type="Proteomes" id="UP000266313">
    <property type="component" value="Chromosome"/>
</dbReference>
<accession>A0A250KU08</accession>
<name>A0A250KU08_9GAMM</name>